<protein>
    <submittedName>
        <fullName evidence="2">Single-stranded DNA-binding protein</fullName>
    </submittedName>
</protein>
<sequence length="47" mass="5516">WTDSKSGEKRDRVIMVATRFYPTPEKEEEKPDQPKKKVAPKKKKATK</sequence>
<evidence type="ECO:0000256" key="1">
    <source>
        <dbReference type="SAM" id="MobiDB-lite"/>
    </source>
</evidence>
<evidence type="ECO:0000313" key="2">
    <source>
        <dbReference type="EMBL" id="MCB6520408.1"/>
    </source>
</evidence>
<organism evidence="2 3">
    <name type="scientific">Parabacteroides distasonis</name>
    <dbReference type="NCBI Taxonomy" id="823"/>
    <lineage>
        <taxon>Bacteria</taxon>
        <taxon>Pseudomonadati</taxon>
        <taxon>Bacteroidota</taxon>
        <taxon>Bacteroidia</taxon>
        <taxon>Bacteroidales</taxon>
        <taxon>Tannerellaceae</taxon>
        <taxon>Parabacteroides</taxon>
    </lineage>
</organism>
<feature type="compositionally biased region" description="Basic residues" evidence="1">
    <location>
        <begin position="36"/>
        <end position="47"/>
    </location>
</feature>
<dbReference type="Proteomes" id="UP001198806">
    <property type="component" value="Unassembled WGS sequence"/>
</dbReference>
<name>A0AAP2QBF8_PARDI</name>
<feature type="region of interest" description="Disordered" evidence="1">
    <location>
        <begin position="1"/>
        <end position="47"/>
    </location>
</feature>
<comment type="caution">
    <text evidence="2">The sequence shown here is derived from an EMBL/GenBank/DDBJ whole genome shotgun (WGS) entry which is preliminary data.</text>
</comment>
<dbReference type="AlphaFoldDB" id="A0AAP2QBF8"/>
<dbReference type="GO" id="GO:0003677">
    <property type="term" value="F:DNA binding"/>
    <property type="evidence" value="ECO:0007669"/>
    <property type="project" value="UniProtKB-KW"/>
</dbReference>
<keyword evidence="2" id="KW-0238">DNA-binding</keyword>
<reference evidence="2" key="1">
    <citation type="submission" date="2021-10" db="EMBL/GenBank/DDBJ databases">
        <title>Collection of gut derived symbiotic bacterial strains cultured from healthy donors.</title>
        <authorList>
            <person name="Lin H."/>
            <person name="Littmann E."/>
            <person name="Kohout C."/>
            <person name="Pamer E.G."/>
        </authorList>
    </citation>
    <scope>NUCLEOTIDE SEQUENCE</scope>
    <source>
        <strain evidence="2">DFI.2.94</strain>
    </source>
</reference>
<gene>
    <name evidence="2" type="ORF">LI194_21755</name>
</gene>
<evidence type="ECO:0000313" key="3">
    <source>
        <dbReference type="Proteomes" id="UP001198806"/>
    </source>
</evidence>
<accession>A0AAP2QBF8</accession>
<feature type="compositionally biased region" description="Basic and acidic residues" evidence="1">
    <location>
        <begin position="1"/>
        <end position="13"/>
    </location>
</feature>
<dbReference type="EMBL" id="JAJCNI010000072">
    <property type="protein sequence ID" value="MCB6520408.1"/>
    <property type="molecule type" value="Genomic_DNA"/>
</dbReference>
<feature type="compositionally biased region" description="Basic and acidic residues" evidence="1">
    <location>
        <begin position="24"/>
        <end position="35"/>
    </location>
</feature>
<proteinExistence type="predicted"/>
<feature type="non-terminal residue" evidence="2">
    <location>
        <position position="1"/>
    </location>
</feature>